<evidence type="ECO:0000256" key="6">
    <source>
        <dbReference type="ARBA" id="ARBA00022723"/>
    </source>
</evidence>
<dbReference type="SMART" id="SM00184">
    <property type="entry name" value="RING"/>
    <property type="match status" value="1"/>
</dbReference>
<evidence type="ECO:0000256" key="2">
    <source>
        <dbReference type="ARBA" id="ARBA00004167"/>
    </source>
</evidence>
<sequence>MAISTTPQHRSLLYFDKNMVIALSAFLCFVIFAVALNSILRCALRLSRRFSSADDHQQIFVIRPADNVIMFRSPRLIEHGKNIDSCSINSRVASQIPEMLYGSLEEGMRIPVTECPICLAEFEGGERVRILPGCNHGFHVECIDAWYGMGTSHLSCPICRRCLARS</sequence>
<keyword evidence="8" id="KW-0862">Zinc</keyword>
<feature type="domain" description="RING-type" evidence="14">
    <location>
        <begin position="115"/>
        <end position="160"/>
    </location>
</feature>
<keyword evidence="6" id="KW-0479">Metal-binding</keyword>
<evidence type="ECO:0000256" key="12">
    <source>
        <dbReference type="PROSITE-ProRule" id="PRU00175"/>
    </source>
</evidence>
<dbReference type="PANTHER" id="PTHR46905:SF21">
    <property type="entry name" value="RING-TYPE E3 UBIQUITIN TRANSFERASE"/>
    <property type="match status" value="1"/>
</dbReference>
<dbReference type="GO" id="GO:0008270">
    <property type="term" value="F:zinc ion binding"/>
    <property type="evidence" value="ECO:0007669"/>
    <property type="project" value="UniProtKB-KW"/>
</dbReference>
<evidence type="ECO:0000256" key="4">
    <source>
        <dbReference type="ARBA" id="ARBA00022679"/>
    </source>
</evidence>
<dbReference type="Proteomes" id="UP000030645">
    <property type="component" value="Unassembled WGS sequence"/>
</dbReference>
<accession>W9S7Q4</accession>
<dbReference type="GO" id="GO:0016567">
    <property type="term" value="P:protein ubiquitination"/>
    <property type="evidence" value="ECO:0007669"/>
    <property type="project" value="InterPro"/>
</dbReference>
<keyword evidence="12" id="KW-0863">Zinc-finger</keyword>
<dbReference type="PANTHER" id="PTHR46905">
    <property type="entry name" value="RING-H2 FINGER PROTEIN ATL78"/>
    <property type="match status" value="1"/>
</dbReference>
<evidence type="ECO:0000313" key="15">
    <source>
        <dbReference type="EMBL" id="EXC19533.1"/>
    </source>
</evidence>
<comment type="catalytic activity">
    <reaction evidence="1">
        <text>S-ubiquitinyl-[E2 ubiquitin-conjugating enzyme]-L-cysteine + [acceptor protein]-L-lysine = [E2 ubiquitin-conjugating enzyme]-L-cysteine + N(6)-ubiquitinyl-[acceptor protein]-L-lysine.</text>
        <dbReference type="EC" id="2.3.2.27"/>
    </reaction>
</comment>
<dbReference type="Gene3D" id="3.30.40.10">
    <property type="entry name" value="Zinc/RING finger domain, C3HC4 (zinc finger)"/>
    <property type="match status" value="1"/>
</dbReference>
<gene>
    <name evidence="15" type="ORF">L484_010664</name>
</gene>
<dbReference type="InterPro" id="IPR001841">
    <property type="entry name" value="Znf_RING"/>
</dbReference>
<dbReference type="eggNOG" id="KOG0800">
    <property type="taxonomic scope" value="Eukaryota"/>
</dbReference>
<keyword evidence="7" id="KW-0833">Ubl conjugation pathway</keyword>
<evidence type="ECO:0000256" key="11">
    <source>
        <dbReference type="ARBA" id="ARBA00024209"/>
    </source>
</evidence>
<dbReference type="AlphaFoldDB" id="W9S7Q4"/>
<evidence type="ECO:0000313" key="16">
    <source>
        <dbReference type="Proteomes" id="UP000030645"/>
    </source>
</evidence>
<proteinExistence type="inferred from homology"/>
<dbReference type="EMBL" id="KE345873">
    <property type="protein sequence ID" value="EXC19533.1"/>
    <property type="molecule type" value="Genomic_DNA"/>
</dbReference>
<evidence type="ECO:0000256" key="10">
    <source>
        <dbReference type="ARBA" id="ARBA00023136"/>
    </source>
</evidence>
<dbReference type="OrthoDB" id="8062037at2759"/>
<keyword evidence="16" id="KW-1185">Reference proteome</keyword>
<evidence type="ECO:0000256" key="1">
    <source>
        <dbReference type="ARBA" id="ARBA00000900"/>
    </source>
</evidence>
<dbReference type="GO" id="GO:0016020">
    <property type="term" value="C:membrane"/>
    <property type="evidence" value="ECO:0007669"/>
    <property type="project" value="UniProtKB-SubCell"/>
</dbReference>
<evidence type="ECO:0000256" key="7">
    <source>
        <dbReference type="ARBA" id="ARBA00022786"/>
    </source>
</evidence>
<dbReference type="SUPFAM" id="SSF57850">
    <property type="entry name" value="RING/U-box"/>
    <property type="match status" value="1"/>
</dbReference>
<keyword evidence="4" id="KW-0808">Transferase</keyword>
<dbReference type="PROSITE" id="PS50089">
    <property type="entry name" value="ZF_RING_2"/>
    <property type="match status" value="1"/>
</dbReference>
<evidence type="ECO:0000256" key="8">
    <source>
        <dbReference type="ARBA" id="ARBA00022833"/>
    </source>
</evidence>
<evidence type="ECO:0000256" key="13">
    <source>
        <dbReference type="SAM" id="Phobius"/>
    </source>
</evidence>
<protein>
    <recommendedName>
        <fullName evidence="3">RING-type E3 ubiquitin transferase</fullName>
        <ecNumber evidence="3">2.3.2.27</ecNumber>
    </recommendedName>
</protein>
<evidence type="ECO:0000259" key="14">
    <source>
        <dbReference type="PROSITE" id="PS50089"/>
    </source>
</evidence>
<dbReference type="GO" id="GO:0061630">
    <property type="term" value="F:ubiquitin protein ligase activity"/>
    <property type="evidence" value="ECO:0007669"/>
    <property type="project" value="UniProtKB-EC"/>
</dbReference>
<dbReference type="Pfam" id="PF13639">
    <property type="entry name" value="zf-RING_2"/>
    <property type="match status" value="1"/>
</dbReference>
<comment type="similarity">
    <text evidence="11">Belongs to the RING-type zinc finger family. ATL subfamily.</text>
</comment>
<dbReference type="KEGG" id="mnt:21393953"/>
<evidence type="ECO:0000256" key="3">
    <source>
        <dbReference type="ARBA" id="ARBA00012483"/>
    </source>
</evidence>
<evidence type="ECO:0000256" key="5">
    <source>
        <dbReference type="ARBA" id="ARBA00022692"/>
    </source>
</evidence>
<organism evidence="15 16">
    <name type="scientific">Morus notabilis</name>
    <dbReference type="NCBI Taxonomy" id="981085"/>
    <lineage>
        <taxon>Eukaryota</taxon>
        <taxon>Viridiplantae</taxon>
        <taxon>Streptophyta</taxon>
        <taxon>Embryophyta</taxon>
        <taxon>Tracheophyta</taxon>
        <taxon>Spermatophyta</taxon>
        <taxon>Magnoliopsida</taxon>
        <taxon>eudicotyledons</taxon>
        <taxon>Gunneridae</taxon>
        <taxon>Pentapetalae</taxon>
        <taxon>rosids</taxon>
        <taxon>fabids</taxon>
        <taxon>Rosales</taxon>
        <taxon>Moraceae</taxon>
        <taxon>Moreae</taxon>
        <taxon>Morus</taxon>
    </lineage>
</organism>
<keyword evidence="5 13" id="KW-0812">Transmembrane</keyword>
<name>W9S7Q4_9ROSA</name>
<keyword evidence="9 13" id="KW-1133">Transmembrane helix</keyword>
<feature type="transmembrane region" description="Helical" evidence="13">
    <location>
        <begin position="20"/>
        <end position="40"/>
    </location>
</feature>
<comment type="subcellular location">
    <subcellularLocation>
        <location evidence="2">Membrane</location>
        <topology evidence="2">Single-pass membrane protein</topology>
    </subcellularLocation>
</comment>
<evidence type="ECO:0000256" key="9">
    <source>
        <dbReference type="ARBA" id="ARBA00022989"/>
    </source>
</evidence>
<dbReference type="InterPro" id="IPR013083">
    <property type="entry name" value="Znf_RING/FYVE/PHD"/>
</dbReference>
<dbReference type="InterPro" id="IPR044602">
    <property type="entry name" value="ATL10/ATL72-79-like"/>
</dbReference>
<keyword evidence="10 13" id="KW-0472">Membrane</keyword>
<reference evidence="16" key="1">
    <citation type="submission" date="2013-01" db="EMBL/GenBank/DDBJ databases">
        <title>Draft Genome Sequence of a Mulberry Tree, Morus notabilis C.K. Schneid.</title>
        <authorList>
            <person name="He N."/>
            <person name="Zhao S."/>
        </authorList>
    </citation>
    <scope>NUCLEOTIDE SEQUENCE</scope>
</reference>
<dbReference type="EC" id="2.3.2.27" evidence="3"/>